<sequence>MSTKAPDESHAPPLASSSNITFTKGSKLRFCLLAARNFGGSINKSRVLHPKGGKELYNYS</sequence>
<dbReference type="AlphaFoldDB" id="M7ZI47"/>
<evidence type="ECO:0000313" key="2">
    <source>
        <dbReference type="EMBL" id="EMS62893.1"/>
    </source>
</evidence>
<organism evidence="2">
    <name type="scientific">Triticum urartu</name>
    <name type="common">Red wild einkorn</name>
    <name type="synonym">Crithodium urartu</name>
    <dbReference type="NCBI Taxonomy" id="4572"/>
    <lineage>
        <taxon>Eukaryota</taxon>
        <taxon>Viridiplantae</taxon>
        <taxon>Streptophyta</taxon>
        <taxon>Embryophyta</taxon>
        <taxon>Tracheophyta</taxon>
        <taxon>Spermatophyta</taxon>
        <taxon>Magnoliopsida</taxon>
        <taxon>Liliopsida</taxon>
        <taxon>Poales</taxon>
        <taxon>Poaceae</taxon>
        <taxon>BOP clade</taxon>
        <taxon>Pooideae</taxon>
        <taxon>Triticodae</taxon>
        <taxon>Triticeae</taxon>
        <taxon>Triticinae</taxon>
        <taxon>Triticum</taxon>
    </lineage>
</organism>
<dbReference type="EMBL" id="KD076572">
    <property type="protein sequence ID" value="EMS62893.1"/>
    <property type="molecule type" value="Genomic_DNA"/>
</dbReference>
<reference evidence="2" key="1">
    <citation type="journal article" date="2013" name="Nature">
        <title>Draft genome of the wheat A-genome progenitor Triticum urartu.</title>
        <authorList>
            <person name="Ling H.Q."/>
            <person name="Zhao S."/>
            <person name="Liu D."/>
            <person name="Wang J."/>
            <person name="Sun H."/>
            <person name="Zhang C."/>
            <person name="Fan H."/>
            <person name="Li D."/>
            <person name="Dong L."/>
            <person name="Tao Y."/>
            <person name="Gao C."/>
            <person name="Wu H."/>
            <person name="Li Y."/>
            <person name="Cui Y."/>
            <person name="Guo X."/>
            <person name="Zheng S."/>
            <person name="Wang B."/>
            <person name="Yu K."/>
            <person name="Liang Q."/>
            <person name="Yang W."/>
            <person name="Lou X."/>
            <person name="Chen J."/>
            <person name="Feng M."/>
            <person name="Jian J."/>
            <person name="Zhang X."/>
            <person name="Luo G."/>
            <person name="Jiang Y."/>
            <person name="Liu J."/>
            <person name="Wang Z."/>
            <person name="Sha Y."/>
            <person name="Zhang B."/>
            <person name="Wu H."/>
            <person name="Tang D."/>
            <person name="Shen Q."/>
            <person name="Xue P."/>
            <person name="Zou S."/>
            <person name="Wang X."/>
            <person name="Liu X."/>
            <person name="Wang F."/>
            <person name="Yang Y."/>
            <person name="An X."/>
            <person name="Dong Z."/>
            <person name="Zhang K."/>
            <person name="Zhang X."/>
            <person name="Luo M.C."/>
            <person name="Dvorak J."/>
            <person name="Tong Y."/>
            <person name="Wang J."/>
            <person name="Yang H."/>
            <person name="Li Z."/>
            <person name="Wang D."/>
            <person name="Zhang A."/>
            <person name="Wang J."/>
        </authorList>
    </citation>
    <scope>NUCLEOTIDE SEQUENCE</scope>
</reference>
<name>M7ZI47_TRIUA</name>
<proteinExistence type="predicted"/>
<protein>
    <submittedName>
        <fullName evidence="2">Uncharacterized protein</fullName>
    </submittedName>
</protein>
<feature type="compositionally biased region" description="Basic and acidic residues" evidence="1">
    <location>
        <begin position="1"/>
        <end position="10"/>
    </location>
</feature>
<accession>M7ZI47</accession>
<feature type="region of interest" description="Disordered" evidence="1">
    <location>
        <begin position="1"/>
        <end position="20"/>
    </location>
</feature>
<gene>
    <name evidence="2" type="ORF">TRIUR3_22011</name>
</gene>
<evidence type="ECO:0000256" key="1">
    <source>
        <dbReference type="SAM" id="MobiDB-lite"/>
    </source>
</evidence>